<name>A0A8H8CHX5_PSICU</name>
<keyword evidence="3" id="KW-0479">Metal-binding</keyword>
<gene>
    <name evidence="9" type="ORF">JR316_009033</name>
</gene>
<keyword evidence="6" id="KW-0408">Iron</keyword>
<evidence type="ECO:0000259" key="7">
    <source>
        <dbReference type="Pfam" id="PF00775"/>
    </source>
</evidence>
<protein>
    <submittedName>
        <fullName evidence="9">Uncharacterized protein</fullName>
    </submittedName>
</protein>
<dbReference type="OrthoDB" id="5238185at2759"/>
<organism evidence="9">
    <name type="scientific">Psilocybe cubensis</name>
    <name type="common">Psychedelic mushroom</name>
    <name type="synonym">Stropharia cubensis</name>
    <dbReference type="NCBI Taxonomy" id="181762"/>
    <lineage>
        <taxon>Eukaryota</taxon>
        <taxon>Fungi</taxon>
        <taxon>Dikarya</taxon>
        <taxon>Basidiomycota</taxon>
        <taxon>Agaricomycotina</taxon>
        <taxon>Agaricomycetes</taxon>
        <taxon>Agaricomycetidae</taxon>
        <taxon>Agaricales</taxon>
        <taxon>Agaricineae</taxon>
        <taxon>Strophariaceae</taxon>
        <taxon>Psilocybe</taxon>
    </lineage>
</organism>
<dbReference type="Gene3D" id="2.60.130.10">
    <property type="entry name" value="Aromatic compound dioxygenase"/>
    <property type="match status" value="1"/>
</dbReference>
<accession>A0A8H8CHX5</accession>
<proteinExistence type="inferred from homology"/>
<evidence type="ECO:0000256" key="1">
    <source>
        <dbReference type="ARBA" id="ARBA00001965"/>
    </source>
</evidence>
<dbReference type="AlphaFoldDB" id="A0A8H8CHX5"/>
<comment type="similarity">
    <text evidence="2">Belongs to the intradiol ring-cleavage dioxygenase family.</text>
</comment>
<dbReference type="GO" id="GO:0008199">
    <property type="term" value="F:ferric iron binding"/>
    <property type="evidence" value="ECO:0007669"/>
    <property type="project" value="InterPro"/>
</dbReference>
<evidence type="ECO:0000256" key="2">
    <source>
        <dbReference type="ARBA" id="ARBA00007825"/>
    </source>
</evidence>
<keyword evidence="5" id="KW-0560">Oxidoreductase</keyword>
<dbReference type="InterPro" id="IPR000627">
    <property type="entry name" value="Intradiol_dOase_C"/>
</dbReference>
<dbReference type="PANTHER" id="PTHR33711:SF7">
    <property type="entry name" value="INTRADIOL RING-CLEAVAGE DIOXYGENASES DOMAIN-CONTAINING PROTEIN-RELATED"/>
    <property type="match status" value="1"/>
</dbReference>
<evidence type="ECO:0000256" key="5">
    <source>
        <dbReference type="ARBA" id="ARBA00023002"/>
    </source>
</evidence>
<dbReference type="Pfam" id="PF00775">
    <property type="entry name" value="Dioxygenase_C"/>
    <property type="match status" value="1"/>
</dbReference>
<evidence type="ECO:0000259" key="8">
    <source>
        <dbReference type="Pfam" id="PF04444"/>
    </source>
</evidence>
<dbReference type="InterPro" id="IPR015889">
    <property type="entry name" value="Intradiol_dOase_core"/>
</dbReference>
<evidence type="ECO:0000256" key="6">
    <source>
        <dbReference type="ARBA" id="ARBA00023004"/>
    </source>
</evidence>
<comment type="cofactor">
    <cofactor evidence="1">
        <name>Fe(3+)</name>
        <dbReference type="ChEBI" id="CHEBI:29034"/>
    </cofactor>
</comment>
<sequence>MAKTAFSLAEEVKAMNRNCQNDRLKFLIDKLVDHLHAYVVETSLTADEWSAAIHFLGEAGKVCAETRQEFDILSGVLGVTTLVEDINNGKPAGATEPALLGPFFKEDAHKVENGDSIASEGKGDYLYVEGRVLDLQGNPVANATIDTWEADSSGLYDFQYENQEDCRGRLHTAEDGSFSFRAIVPVPYPIPEDGPAANLLTSLGRHVYRPAHLHFVISAPGYESVTTQFYFKGDPYLTSDATFGVKPSLIVTPEIVEDLALSKARGFKDAKPHTYIKKDFVLVTPEQGINARAAVAAQN</sequence>
<feature type="domain" description="Intradiol ring-cleavage dioxygenases" evidence="7">
    <location>
        <begin position="102"/>
        <end position="259"/>
    </location>
</feature>
<dbReference type="InterPro" id="IPR007535">
    <property type="entry name" value="Catechol_dOase_N"/>
</dbReference>
<dbReference type="Pfam" id="PF04444">
    <property type="entry name" value="Dioxygenase_N"/>
    <property type="match status" value="1"/>
</dbReference>
<feature type="domain" description="Catechol dioxygenase N-terminal" evidence="8">
    <location>
        <begin position="21"/>
        <end position="95"/>
    </location>
</feature>
<dbReference type="PANTHER" id="PTHR33711">
    <property type="entry name" value="DIOXYGENASE, PUTATIVE (AFU_ORTHOLOGUE AFUA_2G02910)-RELATED"/>
    <property type="match status" value="1"/>
</dbReference>
<dbReference type="InterPro" id="IPR050770">
    <property type="entry name" value="Intradiol_RC_Dioxygenase"/>
</dbReference>
<dbReference type="SUPFAM" id="SSF49482">
    <property type="entry name" value="Aromatic compound dioxygenase"/>
    <property type="match status" value="1"/>
</dbReference>
<evidence type="ECO:0000256" key="4">
    <source>
        <dbReference type="ARBA" id="ARBA00022964"/>
    </source>
</evidence>
<dbReference type="EMBL" id="JAFIQS010000009">
    <property type="protein sequence ID" value="KAG5165454.1"/>
    <property type="molecule type" value="Genomic_DNA"/>
</dbReference>
<reference evidence="9" key="1">
    <citation type="submission" date="2021-02" db="EMBL/GenBank/DDBJ databases">
        <title>Psilocybe cubensis genome.</title>
        <authorList>
            <person name="Mckernan K.J."/>
            <person name="Crawford S."/>
            <person name="Trippe A."/>
            <person name="Kane L.T."/>
            <person name="Mclaughlin S."/>
        </authorList>
    </citation>
    <scope>NUCLEOTIDE SEQUENCE [LARGE SCALE GENOMIC DNA]</scope>
    <source>
        <strain evidence="9">MGC-MH-2018</strain>
    </source>
</reference>
<dbReference type="GO" id="GO:0009712">
    <property type="term" value="P:catechol-containing compound metabolic process"/>
    <property type="evidence" value="ECO:0007669"/>
    <property type="project" value="InterPro"/>
</dbReference>
<keyword evidence="4" id="KW-0223">Dioxygenase</keyword>
<evidence type="ECO:0000313" key="9">
    <source>
        <dbReference type="EMBL" id="KAG5165454.1"/>
    </source>
</evidence>
<comment type="caution">
    <text evidence="9">The sequence shown here is derived from an EMBL/GenBank/DDBJ whole genome shotgun (WGS) entry which is preliminary data.</text>
</comment>
<dbReference type="GO" id="GO:0018576">
    <property type="term" value="F:catechol 1,2-dioxygenase activity"/>
    <property type="evidence" value="ECO:0007669"/>
    <property type="project" value="InterPro"/>
</dbReference>
<evidence type="ECO:0000256" key="3">
    <source>
        <dbReference type="ARBA" id="ARBA00022723"/>
    </source>
</evidence>